<keyword evidence="3" id="KW-0520">NAD</keyword>
<organism evidence="6 7">
    <name type="scientific">Hibiscus sabdariffa</name>
    <name type="common">roselle</name>
    <dbReference type="NCBI Taxonomy" id="183260"/>
    <lineage>
        <taxon>Eukaryota</taxon>
        <taxon>Viridiplantae</taxon>
        <taxon>Streptophyta</taxon>
        <taxon>Embryophyta</taxon>
        <taxon>Tracheophyta</taxon>
        <taxon>Spermatophyta</taxon>
        <taxon>Magnoliopsida</taxon>
        <taxon>eudicotyledons</taxon>
        <taxon>Gunneridae</taxon>
        <taxon>Pentapetalae</taxon>
        <taxon>rosids</taxon>
        <taxon>malvids</taxon>
        <taxon>Malvales</taxon>
        <taxon>Malvaceae</taxon>
        <taxon>Malvoideae</taxon>
        <taxon>Hibiscus</taxon>
    </lineage>
</organism>
<dbReference type="Proteomes" id="UP001472677">
    <property type="component" value="Unassembled WGS sequence"/>
</dbReference>
<feature type="domain" description="TIR" evidence="5">
    <location>
        <begin position="1"/>
        <end position="97"/>
    </location>
</feature>
<sequence length="97" mass="10975">MAVSEFQEASPLISRCTYQQSKISIVVLSKDYASSTWCLNELVTILERKKSSHSQHVVLPVFYDVDPGQVKNQTGSYAAAFARHEESFKSEMSMLQR</sequence>
<dbReference type="Pfam" id="PF01582">
    <property type="entry name" value="TIR"/>
    <property type="match status" value="1"/>
</dbReference>
<dbReference type="Gene3D" id="3.40.50.10140">
    <property type="entry name" value="Toll/interleukin-1 receptor homology (TIR) domain"/>
    <property type="match status" value="1"/>
</dbReference>
<dbReference type="PANTHER" id="PTHR32009">
    <property type="entry name" value="TMV RESISTANCE PROTEIN N-LIKE"/>
    <property type="match status" value="1"/>
</dbReference>
<evidence type="ECO:0000256" key="3">
    <source>
        <dbReference type="ARBA" id="ARBA00023027"/>
    </source>
</evidence>
<dbReference type="InterPro" id="IPR000157">
    <property type="entry name" value="TIR_dom"/>
</dbReference>
<comment type="catalytic activity">
    <reaction evidence="4">
        <text>NAD(+) + H2O = ADP-D-ribose + nicotinamide + H(+)</text>
        <dbReference type="Rhea" id="RHEA:16301"/>
        <dbReference type="ChEBI" id="CHEBI:15377"/>
        <dbReference type="ChEBI" id="CHEBI:15378"/>
        <dbReference type="ChEBI" id="CHEBI:17154"/>
        <dbReference type="ChEBI" id="CHEBI:57540"/>
        <dbReference type="ChEBI" id="CHEBI:57967"/>
        <dbReference type="EC" id="3.2.2.6"/>
    </reaction>
    <physiologicalReaction direction="left-to-right" evidence="4">
        <dbReference type="Rhea" id="RHEA:16302"/>
    </physiologicalReaction>
</comment>
<dbReference type="EC" id="3.2.2.6" evidence="1"/>
<evidence type="ECO:0000256" key="4">
    <source>
        <dbReference type="ARBA" id="ARBA00047304"/>
    </source>
</evidence>
<evidence type="ECO:0000313" key="7">
    <source>
        <dbReference type="Proteomes" id="UP001472677"/>
    </source>
</evidence>
<proteinExistence type="predicted"/>
<accession>A0ABR2G4F8</accession>
<dbReference type="PROSITE" id="PS50104">
    <property type="entry name" value="TIR"/>
    <property type="match status" value="1"/>
</dbReference>
<name>A0ABR2G4F8_9ROSI</name>
<gene>
    <name evidence="6" type="ORF">V6N12_045857</name>
</gene>
<dbReference type="SUPFAM" id="SSF52200">
    <property type="entry name" value="Toll/Interleukin receptor TIR domain"/>
    <property type="match status" value="1"/>
</dbReference>
<dbReference type="InterPro" id="IPR035897">
    <property type="entry name" value="Toll_tir_struct_dom_sf"/>
</dbReference>
<dbReference type="EMBL" id="JBBPBM010000003">
    <property type="protein sequence ID" value="KAK8593783.1"/>
    <property type="molecule type" value="Genomic_DNA"/>
</dbReference>
<comment type="caution">
    <text evidence="6">The sequence shown here is derived from an EMBL/GenBank/DDBJ whole genome shotgun (WGS) entry which is preliminary data.</text>
</comment>
<evidence type="ECO:0000259" key="5">
    <source>
        <dbReference type="PROSITE" id="PS50104"/>
    </source>
</evidence>
<reference evidence="6 7" key="1">
    <citation type="journal article" date="2024" name="G3 (Bethesda)">
        <title>Genome assembly of Hibiscus sabdariffa L. provides insights into metabolisms of medicinal natural products.</title>
        <authorList>
            <person name="Kim T."/>
        </authorList>
    </citation>
    <scope>NUCLEOTIDE SEQUENCE [LARGE SCALE GENOMIC DNA]</scope>
    <source>
        <strain evidence="6">TK-2024</strain>
        <tissue evidence="6">Old leaves</tissue>
    </source>
</reference>
<evidence type="ECO:0000256" key="1">
    <source>
        <dbReference type="ARBA" id="ARBA00011982"/>
    </source>
</evidence>
<dbReference type="PANTHER" id="PTHR32009:SF39">
    <property type="entry name" value="TIR DOMAIN-CONTAINING PROTEIN"/>
    <property type="match status" value="1"/>
</dbReference>
<keyword evidence="7" id="KW-1185">Reference proteome</keyword>
<evidence type="ECO:0000313" key="6">
    <source>
        <dbReference type="EMBL" id="KAK8593783.1"/>
    </source>
</evidence>
<keyword evidence="2" id="KW-0378">Hydrolase</keyword>
<protein>
    <recommendedName>
        <fullName evidence="1">ADP-ribosyl cyclase/cyclic ADP-ribose hydrolase</fullName>
        <ecNumber evidence="1">3.2.2.6</ecNumber>
    </recommendedName>
</protein>
<evidence type="ECO:0000256" key="2">
    <source>
        <dbReference type="ARBA" id="ARBA00022801"/>
    </source>
</evidence>